<comment type="caution">
    <text evidence="1">The sequence shown here is derived from an EMBL/GenBank/DDBJ whole genome shotgun (WGS) entry which is preliminary data.</text>
</comment>
<keyword evidence="2" id="KW-1185">Reference proteome</keyword>
<accession>A0A8J4WPG4</accession>
<organism evidence="1 2">
    <name type="scientific">Paragonimus heterotremus</name>
    <dbReference type="NCBI Taxonomy" id="100268"/>
    <lineage>
        <taxon>Eukaryota</taxon>
        <taxon>Metazoa</taxon>
        <taxon>Spiralia</taxon>
        <taxon>Lophotrochozoa</taxon>
        <taxon>Platyhelminthes</taxon>
        <taxon>Trematoda</taxon>
        <taxon>Digenea</taxon>
        <taxon>Plagiorchiida</taxon>
        <taxon>Troglotremata</taxon>
        <taxon>Troglotrematidae</taxon>
        <taxon>Paragonimus</taxon>
    </lineage>
</organism>
<name>A0A8J4WPG4_9TREM</name>
<evidence type="ECO:0000313" key="1">
    <source>
        <dbReference type="EMBL" id="KAF5398455.1"/>
    </source>
</evidence>
<reference evidence="1" key="1">
    <citation type="submission" date="2019-05" db="EMBL/GenBank/DDBJ databases">
        <title>Annotation for the trematode Paragonimus heterotremus.</title>
        <authorList>
            <person name="Choi Y.-J."/>
        </authorList>
    </citation>
    <scope>NUCLEOTIDE SEQUENCE</scope>
    <source>
        <strain evidence="1">LC</strain>
    </source>
</reference>
<dbReference type="AlphaFoldDB" id="A0A8J4WPG4"/>
<sequence length="185" mass="20144">MNPCVPAEFHENVLEPVDDALELDASDSDVEAEGDTSTNTVILASSANKTSSHKNRESVPNTYCCTSSLLTLCFRHTDNTSEASYQKRLISSAAHAVSRLASHALQCDAETRVNSDPVQSPVQRRLLSLCERLALVRRPTPPVRPSKLSTISLFVLASHLPNPRHPATVLATFALPIVDDPWCTV</sequence>
<evidence type="ECO:0000313" key="2">
    <source>
        <dbReference type="Proteomes" id="UP000748531"/>
    </source>
</evidence>
<dbReference type="OrthoDB" id="5348404at2759"/>
<proteinExistence type="predicted"/>
<protein>
    <submittedName>
        <fullName evidence="1">Uncharacterized protein</fullName>
    </submittedName>
</protein>
<dbReference type="Proteomes" id="UP000748531">
    <property type="component" value="Unassembled WGS sequence"/>
</dbReference>
<gene>
    <name evidence="1" type="ORF">PHET_08607</name>
</gene>
<dbReference type="EMBL" id="LUCH01004981">
    <property type="protein sequence ID" value="KAF5398455.1"/>
    <property type="molecule type" value="Genomic_DNA"/>
</dbReference>